<proteinExistence type="predicted"/>
<feature type="chain" id="PRO_5009518488" description="Outer membrane lipoprotein BamD-like domain-containing protein" evidence="2">
    <location>
        <begin position="20"/>
        <end position="348"/>
    </location>
</feature>
<gene>
    <name evidence="3" type="ORF">A2Y64_09525</name>
</gene>
<evidence type="ECO:0000313" key="3">
    <source>
        <dbReference type="EMBL" id="OGD74594.1"/>
    </source>
</evidence>
<keyword evidence="1" id="KW-0802">TPR repeat</keyword>
<keyword evidence="2" id="KW-0732">Signal</keyword>
<reference evidence="3 4" key="1">
    <citation type="journal article" date="2016" name="Nat. Commun.">
        <title>Thousands of microbial genomes shed light on interconnected biogeochemical processes in an aquifer system.</title>
        <authorList>
            <person name="Anantharaman K."/>
            <person name="Brown C.T."/>
            <person name="Hug L.A."/>
            <person name="Sharon I."/>
            <person name="Castelle C.J."/>
            <person name="Probst A.J."/>
            <person name="Thomas B.C."/>
            <person name="Singh A."/>
            <person name="Wilkins M.J."/>
            <person name="Karaoz U."/>
            <person name="Brodie E.L."/>
            <person name="Williams K.H."/>
            <person name="Hubbard S.S."/>
            <person name="Banfield J.F."/>
        </authorList>
    </citation>
    <scope>NUCLEOTIDE SEQUENCE [LARGE SCALE GENOMIC DNA]</scope>
</reference>
<dbReference type="SUPFAM" id="SSF48452">
    <property type="entry name" value="TPR-like"/>
    <property type="match status" value="2"/>
</dbReference>
<dbReference type="InterPro" id="IPR011990">
    <property type="entry name" value="TPR-like_helical_dom_sf"/>
</dbReference>
<dbReference type="Proteomes" id="UP000177187">
    <property type="component" value="Unassembled WGS sequence"/>
</dbReference>
<sequence>MRKTLVAILLIATCLALFASCKTTRTYQCEGAATDIRRANAYQRAVDKMLDYIAGEGKNEPCAYIMLFWGYAQLRDFGTAMKYYEKAIELDPESRKEMEEIIVEFEYFLVARQEAAKAINGREFEKALSYARFAEELEPDHYQAFYIAAECLRLMERNEEAAEEYYLAVQKLYNMETVGRFTMPDEQTQKTVYYVGGATIAEAELYDKALEVCDMGLEKFPGYVKVERTRARVLYDSGDPRAEEAYKALVADAERAYNAAEEATFEEAKDDYAEALSDAGVYYITRNSMAFEDLVLAVKYLEKAFFEVDPENKAVVKDLYLTYNTLKYTEDDPKVKAVADKYEELFGH</sequence>
<protein>
    <recommendedName>
        <fullName evidence="5">Outer membrane lipoprotein BamD-like domain-containing protein</fullName>
    </recommendedName>
</protein>
<dbReference type="PROSITE" id="PS50005">
    <property type="entry name" value="TPR"/>
    <property type="match status" value="1"/>
</dbReference>
<feature type="signal peptide" evidence="2">
    <location>
        <begin position="1"/>
        <end position="19"/>
    </location>
</feature>
<dbReference type="AlphaFoldDB" id="A0A1F5F5K4"/>
<evidence type="ECO:0000256" key="1">
    <source>
        <dbReference type="PROSITE-ProRule" id="PRU00339"/>
    </source>
</evidence>
<dbReference type="InterPro" id="IPR019734">
    <property type="entry name" value="TPR_rpt"/>
</dbReference>
<comment type="caution">
    <text evidence="3">The sequence shown here is derived from an EMBL/GenBank/DDBJ whole genome shotgun (WGS) entry which is preliminary data.</text>
</comment>
<name>A0A1F5F5K4_9BACT</name>
<evidence type="ECO:0000313" key="4">
    <source>
        <dbReference type="Proteomes" id="UP000177187"/>
    </source>
</evidence>
<feature type="repeat" description="TPR" evidence="1">
    <location>
        <begin position="61"/>
        <end position="94"/>
    </location>
</feature>
<dbReference type="PROSITE" id="PS51257">
    <property type="entry name" value="PROKAR_LIPOPROTEIN"/>
    <property type="match status" value="1"/>
</dbReference>
<evidence type="ECO:0000256" key="2">
    <source>
        <dbReference type="SAM" id="SignalP"/>
    </source>
</evidence>
<dbReference type="Gene3D" id="1.25.40.10">
    <property type="entry name" value="Tetratricopeptide repeat domain"/>
    <property type="match status" value="2"/>
</dbReference>
<organism evidence="3 4">
    <name type="scientific">Candidatus Coatesbacteria bacterium RBG_13_66_14</name>
    <dbReference type="NCBI Taxonomy" id="1817816"/>
    <lineage>
        <taxon>Bacteria</taxon>
        <taxon>Candidatus Coatesiibacteriota</taxon>
    </lineage>
</organism>
<dbReference type="EMBL" id="MFAF01000099">
    <property type="protein sequence ID" value="OGD74594.1"/>
    <property type="molecule type" value="Genomic_DNA"/>
</dbReference>
<dbReference type="STRING" id="1817816.A2Y64_09525"/>
<evidence type="ECO:0008006" key="5">
    <source>
        <dbReference type="Google" id="ProtNLM"/>
    </source>
</evidence>
<accession>A0A1F5F5K4</accession>